<proteinExistence type="predicted"/>
<feature type="region of interest" description="Disordered" evidence="1">
    <location>
        <begin position="37"/>
        <end position="79"/>
    </location>
</feature>
<dbReference type="EMBL" id="MNAD01001081">
    <property type="protein sequence ID" value="OJT08118.1"/>
    <property type="molecule type" value="Genomic_DNA"/>
</dbReference>
<feature type="compositionally biased region" description="Polar residues" evidence="1">
    <location>
        <begin position="51"/>
        <end position="70"/>
    </location>
</feature>
<dbReference type="Proteomes" id="UP000184267">
    <property type="component" value="Unassembled WGS sequence"/>
</dbReference>
<evidence type="ECO:0000256" key="1">
    <source>
        <dbReference type="SAM" id="MobiDB-lite"/>
    </source>
</evidence>
<sequence>MIPILLEESSTRLATNALEPASYLERERLLQQLKTQLKLTRKDTPKPLNRNPITYTANGGTAASSENPTKATVDAAGAV</sequence>
<dbReference type="AlphaFoldDB" id="A0A1M2VKM1"/>
<name>A0A1M2VKM1_TRAPU</name>
<evidence type="ECO:0000313" key="3">
    <source>
        <dbReference type="Proteomes" id="UP000184267"/>
    </source>
</evidence>
<reference evidence="2 3" key="1">
    <citation type="submission" date="2016-10" db="EMBL/GenBank/DDBJ databases">
        <title>Genome sequence of the basidiomycete white-rot fungus Trametes pubescens.</title>
        <authorList>
            <person name="Makela M.R."/>
            <person name="Granchi Z."/>
            <person name="Peng M."/>
            <person name="De Vries R.P."/>
            <person name="Grigoriev I."/>
            <person name="Riley R."/>
            <person name="Hilden K."/>
        </authorList>
    </citation>
    <scope>NUCLEOTIDE SEQUENCE [LARGE SCALE GENOMIC DNA]</scope>
    <source>
        <strain evidence="2 3">FBCC735</strain>
    </source>
</reference>
<organism evidence="2 3">
    <name type="scientific">Trametes pubescens</name>
    <name type="common">White-rot fungus</name>
    <dbReference type="NCBI Taxonomy" id="154538"/>
    <lineage>
        <taxon>Eukaryota</taxon>
        <taxon>Fungi</taxon>
        <taxon>Dikarya</taxon>
        <taxon>Basidiomycota</taxon>
        <taxon>Agaricomycotina</taxon>
        <taxon>Agaricomycetes</taxon>
        <taxon>Polyporales</taxon>
        <taxon>Polyporaceae</taxon>
        <taxon>Trametes</taxon>
    </lineage>
</organism>
<evidence type="ECO:0000313" key="2">
    <source>
        <dbReference type="EMBL" id="OJT08118.1"/>
    </source>
</evidence>
<comment type="caution">
    <text evidence="2">The sequence shown here is derived from an EMBL/GenBank/DDBJ whole genome shotgun (WGS) entry which is preliminary data.</text>
</comment>
<protein>
    <submittedName>
        <fullName evidence="2">Uncharacterized protein</fullName>
    </submittedName>
</protein>
<gene>
    <name evidence="2" type="ORF">TRAPUB_973</name>
</gene>
<keyword evidence="3" id="KW-1185">Reference proteome</keyword>
<accession>A0A1M2VKM1</accession>